<evidence type="ECO:0000313" key="2">
    <source>
        <dbReference type="Proteomes" id="UP000242913"/>
    </source>
</evidence>
<gene>
    <name evidence="1" type="ORF">X798_02848</name>
</gene>
<evidence type="ECO:0000313" key="1">
    <source>
        <dbReference type="EMBL" id="OZC10002.1"/>
    </source>
</evidence>
<accession>A0A238BXI9</accession>
<name>A0A238BXI9_9BILA</name>
<reference evidence="1 2" key="1">
    <citation type="submission" date="2015-12" db="EMBL/GenBank/DDBJ databases">
        <title>Draft genome of the nematode, Onchocerca flexuosa.</title>
        <authorList>
            <person name="Mitreva M."/>
        </authorList>
    </citation>
    <scope>NUCLEOTIDE SEQUENCE [LARGE SCALE GENOMIC DNA]</scope>
    <source>
        <strain evidence="1">Red Deer</strain>
    </source>
</reference>
<organism evidence="1 2">
    <name type="scientific">Onchocerca flexuosa</name>
    <dbReference type="NCBI Taxonomy" id="387005"/>
    <lineage>
        <taxon>Eukaryota</taxon>
        <taxon>Metazoa</taxon>
        <taxon>Ecdysozoa</taxon>
        <taxon>Nematoda</taxon>
        <taxon>Chromadorea</taxon>
        <taxon>Rhabditida</taxon>
        <taxon>Spirurina</taxon>
        <taxon>Spiruromorpha</taxon>
        <taxon>Filarioidea</taxon>
        <taxon>Onchocercidae</taxon>
        <taxon>Onchocerca</taxon>
    </lineage>
</organism>
<dbReference type="AlphaFoldDB" id="A0A238BXI9"/>
<protein>
    <submittedName>
        <fullName evidence="1">Uncharacterized protein</fullName>
    </submittedName>
</protein>
<dbReference type="EMBL" id="KZ269989">
    <property type="protein sequence ID" value="OZC10002.1"/>
    <property type="molecule type" value="Genomic_DNA"/>
</dbReference>
<dbReference type="Proteomes" id="UP000242913">
    <property type="component" value="Unassembled WGS sequence"/>
</dbReference>
<keyword evidence="2" id="KW-1185">Reference proteome</keyword>
<proteinExistence type="predicted"/>
<sequence>MFTLSIAGICEFEESKYADVLASTEHQRIFHPSYRVSLTDDERHRYLSICQFDLRGLRCIKKKIDEILFEVRSYLIFDFKKT</sequence>